<organism evidence="3 4">
    <name type="scientific">Butyricicoccus intestinisimiae</name>
    <dbReference type="NCBI Taxonomy" id="2841509"/>
    <lineage>
        <taxon>Bacteria</taxon>
        <taxon>Bacillati</taxon>
        <taxon>Bacillota</taxon>
        <taxon>Clostridia</taxon>
        <taxon>Eubacteriales</taxon>
        <taxon>Butyricicoccaceae</taxon>
        <taxon>Butyricicoccus</taxon>
    </lineage>
</organism>
<dbReference type="CDD" id="cd00093">
    <property type="entry name" value="HTH_XRE"/>
    <property type="match status" value="1"/>
</dbReference>
<evidence type="ECO:0000256" key="1">
    <source>
        <dbReference type="ARBA" id="ARBA00023125"/>
    </source>
</evidence>
<evidence type="ECO:0000259" key="2">
    <source>
        <dbReference type="PROSITE" id="PS50943"/>
    </source>
</evidence>
<dbReference type="InterPro" id="IPR001387">
    <property type="entry name" value="Cro/C1-type_HTH"/>
</dbReference>
<dbReference type="PANTHER" id="PTHR46558">
    <property type="entry name" value="TRACRIPTIONAL REGULATORY PROTEIN-RELATED-RELATED"/>
    <property type="match status" value="1"/>
</dbReference>
<name>A0ABS6EXC8_9FIRM</name>
<dbReference type="EMBL" id="JAHLQI010000010">
    <property type="protein sequence ID" value="MBU5491515.1"/>
    <property type="molecule type" value="Genomic_DNA"/>
</dbReference>
<dbReference type="Pfam" id="PF01381">
    <property type="entry name" value="HTH_3"/>
    <property type="match status" value="1"/>
</dbReference>
<dbReference type="RefSeq" id="WP_216471258.1">
    <property type="nucleotide sequence ID" value="NZ_JAHLQI010000010.1"/>
</dbReference>
<evidence type="ECO:0000313" key="4">
    <source>
        <dbReference type="Proteomes" id="UP000783588"/>
    </source>
</evidence>
<dbReference type="SMART" id="SM00530">
    <property type="entry name" value="HTH_XRE"/>
    <property type="match status" value="1"/>
</dbReference>
<comment type="caution">
    <text evidence="3">The sequence shown here is derived from an EMBL/GenBank/DDBJ whole genome shotgun (WGS) entry which is preliminary data.</text>
</comment>
<dbReference type="PANTHER" id="PTHR46558:SF4">
    <property type="entry name" value="DNA-BIDING PHAGE PROTEIN"/>
    <property type="match status" value="1"/>
</dbReference>
<reference evidence="3 4" key="1">
    <citation type="submission" date="2021-06" db="EMBL/GenBank/DDBJ databases">
        <authorList>
            <person name="Sun Q."/>
            <person name="Li D."/>
        </authorList>
    </citation>
    <scope>NUCLEOTIDE SEQUENCE [LARGE SCALE GENOMIC DNA]</scope>
    <source>
        <strain evidence="3 4">MSJd-7</strain>
    </source>
</reference>
<protein>
    <submittedName>
        <fullName evidence="3">Helix-turn-helix domain-containing protein</fullName>
    </submittedName>
</protein>
<feature type="domain" description="HTH cro/C1-type" evidence="2">
    <location>
        <begin position="10"/>
        <end position="64"/>
    </location>
</feature>
<accession>A0ABS6EXC8</accession>
<gene>
    <name evidence="3" type="ORF">KQI75_12970</name>
</gene>
<dbReference type="PROSITE" id="PS50943">
    <property type="entry name" value="HTH_CROC1"/>
    <property type="match status" value="1"/>
</dbReference>
<keyword evidence="4" id="KW-1185">Reference proteome</keyword>
<dbReference type="Proteomes" id="UP000783588">
    <property type="component" value="Unassembled WGS sequence"/>
</dbReference>
<proteinExistence type="predicted"/>
<sequence length="194" mass="22036">MNQKKIGELIRAARREHGFTQQELADKMNISDKTVSKWECGLGCPDLSLLPQLSEILKLDLSALLDGQLPTRRVLAGNMKKLLFYICPTCGNLITASGEAQVSCCGKKLLPLTPQKASDDQTVTLEKLENEWHVISDHPMTKDHSIAFVTLLTGDTVVTRKLYPEWNMETRLPYFRHGILVWYCNQHGLFYQNF</sequence>
<keyword evidence="1" id="KW-0238">DNA-binding</keyword>
<evidence type="ECO:0000313" key="3">
    <source>
        <dbReference type="EMBL" id="MBU5491515.1"/>
    </source>
</evidence>